<evidence type="ECO:0008006" key="3">
    <source>
        <dbReference type="Google" id="ProtNLM"/>
    </source>
</evidence>
<protein>
    <recommendedName>
        <fullName evidence="3">DUF4867 family protein</fullName>
    </recommendedName>
</protein>
<dbReference type="Pfam" id="PF16161">
    <property type="entry name" value="DUF4867"/>
    <property type="match status" value="1"/>
</dbReference>
<dbReference type="Proteomes" id="UP000095468">
    <property type="component" value="Unassembled WGS sequence"/>
</dbReference>
<organism evidence="1 2">
    <name type="scientific">Collinsella aerofaciens</name>
    <dbReference type="NCBI Taxonomy" id="74426"/>
    <lineage>
        <taxon>Bacteria</taxon>
        <taxon>Bacillati</taxon>
        <taxon>Actinomycetota</taxon>
        <taxon>Coriobacteriia</taxon>
        <taxon>Coriobacteriales</taxon>
        <taxon>Coriobacteriaceae</taxon>
        <taxon>Collinsella</taxon>
    </lineage>
</organism>
<dbReference type="InterPro" id="IPR032358">
    <property type="entry name" value="DUF4867"/>
</dbReference>
<sequence length="214" mass="23290">MHIYSVSDPEFKSYGNVWDNVPSELTSPVLEALASTPIPEGSKYVASAPELEGVMDADKLGFLMFGGRPFQLGWCNGHNTRLNCLEYHRASEFNLGARDFILLVAHRWEIEDGKLDTACVKAFRVPAGTLVEVFNTTLHYTPCMVDDGGFQVMVALPAGTNGPRPEAAADMPAAGDSYCYWKADKWVLCHADSPKAAEGGYVGLIGKNLDITVD</sequence>
<proteinExistence type="predicted"/>
<reference evidence="1 2" key="1">
    <citation type="submission" date="2015-09" db="EMBL/GenBank/DDBJ databases">
        <authorList>
            <consortium name="Pathogen Informatics"/>
        </authorList>
    </citation>
    <scope>NUCLEOTIDE SEQUENCE [LARGE SCALE GENOMIC DNA]</scope>
    <source>
        <strain evidence="1 2">2789STDY5608823</strain>
    </source>
</reference>
<evidence type="ECO:0000313" key="1">
    <source>
        <dbReference type="EMBL" id="CUN52989.1"/>
    </source>
</evidence>
<dbReference type="AlphaFoldDB" id="A0A173XMR6"/>
<evidence type="ECO:0000313" key="2">
    <source>
        <dbReference type="Proteomes" id="UP000095468"/>
    </source>
</evidence>
<dbReference type="EMBL" id="CYYP01000002">
    <property type="protein sequence ID" value="CUN52989.1"/>
    <property type="molecule type" value="Genomic_DNA"/>
</dbReference>
<gene>
    <name evidence="1" type="ORF">ERS852381_00340</name>
</gene>
<accession>A0A173XMR6</accession>
<dbReference type="RefSeq" id="WP_055285338.1">
    <property type="nucleotide sequence ID" value="NZ_CYYP01000002.1"/>
</dbReference>
<name>A0A173XMR6_9ACTN</name>